<evidence type="ECO:0000256" key="2">
    <source>
        <dbReference type="ARBA" id="ARBA00022884"/>
    </source>
</evidence>
<dbReference type="SUPFAM" id="SSF54768">
    <property type="entry name" value="dsRNA-binding domain-like"/>
    <property type="match status" value="2"/>
</dbReference>
<feature type="domain" description="DRBM" evidence="4">
    <location>
        <begin position="145"/>
        <end position="212"/>
    </location>
</feature>
<dbReference type="PANTHER" id="PTHR46031:SF16">
    <property type="entry name" value="DOUBLE-STRANDED RNA-BINDING PROTEIN 4"/>
    <property type="match status" value="1"/>
</dbReference>
<proteinExistence type="predicted"/>
<evidence type="ECO:0000313" key="5">
    <source>
        <dbReference type="EMBL" id="KAH6835210.1"/>
    </source>
</evidence>
<sequence length="554" mass="60888">MVDLMRKIRGTRLRRRVTISPQHQWRCLSTSLSYLNSPIKFPPLTELFFPHSILDRIIYFNMLHIYKNQLQQYAQRELIGFPVYNTEGEGPPHDRQYRSTVIVNEKSYGTLESFPTRKEAEQAAAKVACQALLVNVAEETTDGGLYKNLLQEFAHKKGLCPSYQTVASGLSHKRVFVSTVEIGQQTFQGAEAKTKKQSEMYAAKVAYCTLTNRCPVTKSLEVSCMDESPVADNLSRMEPTATTKKHQDTSCEDPYLHAKRVKPSTESMNVNTPPPNFPSIVSNVINSQVENSFHVPAPAHAHLVTERTVENEPSLHVNTPPSSSFPCLVPYVINSPVENSSHAPAATAHPVIEHTVENEPVLPMNAPPPSNVASIVSSVVNSQVENSSSALPPVHNSSHVPAPATATAHPVIEQTVKNEPVLRMNAPPPSNVPSIVSNVVNSQVENSFPTPVDPVTKQTVGNEPLLCVNTPSPGNFPSFVSSVINLQVENSLPAPADPVAEQTIGKKPLLQQMFKTLVFPRKLNLPVPEGATVMPFSDDQWVAYKIDQNQSPMI</sequence>
<name>A0AAD4PDK2_PERFH</name>
<dbReference type="Pfam" id="PF00035">
    <property type="entry name" value="dsrm"/>
    <property type="match status" value="2"/>
</dbReference>
<dbReference type="GO" id="GO:0003723">
    <property type="term" value="F:RNA binding"/>
    <property type="evidence" value="ECO:0007669"/>
    <property type="project" value="UniProtKB-UniRule"/>
</dbReference>
<evidence type="ECO:0000313" key="6">
    <source>
        <dbReference type="Proteomes" id="UP001190926"/>
    </source>
</evidence>
<accession>A0AAD4PDK2</accession>
<evidence type="ECO:0000256" key="1">
    <source>
        <dbReference type="ARBA" id="ARBA00022737"/>
    </source>
</evidence>
<keyword evidence="1" id="KW-0677">Repeat</keyword>
<gene>
    <name evidence="5" type="ORF">C2S53_013540</name>
</gene>
<dbReference type="PANTHER" id="PTHR46031">
    <property type="match status" value="1"/>
</dbReference>
<reference evidence="5 6" key="1">
    <citation type="journal article" date="2021" name="Nat. Commun.">
        <title>Incipient diploidization of the medicinal plant Perilla within 10,000 years.</title>
        <authorList>
            <person name="Zhang Y."/>
            <person name="Shen Q."/>
            <person name="Leng L."/>
            <person name="Zhang D."/>
            <person name="Chen S."/>
            <person name="Shi Y."/>
            <person name="Ning Z."/>
            <person name="Chen S."/>
        </authorList>
    </citation>
    <scope>NUCLEOTIDE SEQUENCE [LARGE SCALE GENOMIC DNA]</scope>
    <source>
        <strain evidence="6">cv. PC099</strain>
    </source>
</reference>
<evidence type="ECO:0000259" key="4">
    <source>
        <dbReference type="PROSITE" id="PS50137"/>
    </source>
</evidence>
<feature type="domain" description="DRBM" evidence="4">
    <location>
        <begin position="65"/>
        <end position="134"/>
    </location>
</feature>
<keyword evidence="2 3" id="KW-0694">RNA-binding</keyword>
<protein>
    <recommendedName>
        <fullName evidence="4">DRBM domain-containing protein</fullName>
    </recommendedName>
</protein>
<keyword evidence="6" id="KW-1185">Reference proteome</keyword>
<dbReference type="AlphaFoldDB" id="A0AAD4PDK2"/>
<dbReference type="EMBL" id="SDAM02000038">
    <property type="protein sequence ID" value="KAH6835210.1"/>
    <property type="molecule type" value="Genomic_DNA"/>
</dbReference>
<comment type="caution">
    <text evidence="5">The sequence shown here is derived from an EMBL/GenBank/DDBJ whole genome shotgun (WGS) entry which is preliminary data.</text>
</comment>
<evidence type="ECO:0000256" key="3">
    <source>
        <dbReference type="PROSITE-ProRule" id="PRU00266"/>
    </source>
</evidence>
<dbReference type="Gene3D" id="3.30.160.20">
    <property type="match status" value="2"/>
</dbReference>
<dbReference type="SMART" id="SM00358">
    <property type="entry name" value="DSRM"/>
    <property type="match status" value="2"/>
</dbReference>
<dbReference type="PROSITE" id="PS50137">
    <property type="entry name" value="DS_RBD"/>
    <property type="match status" value="2"/>
</dbReference>
<organism evidence="5 6">
    <name type="scientific">Perilla frutescens var. hirtella</name>
    <name type="common">Perilla citriodora</name>
    <name type="synonym">Perilla setoyensis</name>
    <dbReference type="NCBI Taxonomy" id="608512"/>
    <lineage>
        <taxon>Eukaryota</taxon>
        <taxon>Viridiplantae</taxon>
        <taxon>Streptophyta</taxon>
        <taxon>Embryophyta</taxon>
        <taxon>Tracheophyta</taxon>
        <taxon>Spermatophyta</taxon>
        <taxon>Magnoliopsida</taxon>
        <taxon>eudicotyledons</taxon>
        <taxon>Gunneridae</taxon>
        <taxon>Pentapetalae</taxon>
        <taxon>asterids</taxon>
        <taxon>lamiids</taxon>
        <taxon>Lamiales</taxon>
        <taxon>Lamiaceae</taxon>
        <taxon>Nepetoideae</taxon>
        <taxon>Elsholtzieae</taxon>
        <taxon>Perilla</taxon>
    </lineage>
</organism>
<dbReference type="InterPro" id="IPR014720">
    <property type="entry name" value="dsRBD_dom"/>
</dbReference>
<dbReference type="Proteomes" id="UP001190926">
    <property type="component" value="Unassembled WGS sequence"/>
</dbReference>